<accession>A0ABW3H3F1</accession>
<evidence type="ECO:0000313" key="7">
    <source>
        <dbReference type="Proteomes" id="UP001596977"/>
    </source>
</evidence>
<name>A0ABW3H3F1_9SPHN</name>
<evidence type="ECO:0000256" key="1">
    <source>
        <dbReference type="ARBA" id="ARBA00022679"/>
    </source>
</evidence>
<evidence type="ECO:0000256" key="3">
    <source>
        <dbReference type="ARBA" id="ARBA00023012"/>
    </source>
</evidence>
<feature type="transmembrane region" description="Helical" evidence="4">
    <location>
        <begin position="393"/>
        <end position="414"/>
    </location>
</feature>
<dbReference type="Gene3D" id="3.30.565.10">
    <property type="entry name" value="Histidine kinase-like ATPase, C-terminal domain"/>
    <property type="match status" value="1"/>
</dbReference>
<keyword evidence="4" id="KW-0812">Transmembrane</keyword>
<keyword evidence="1" id="KW-0808">Transferase</keyword>
<feature type="transmembrane region" description="Helical" evidence="4">
    <location>
        <begin position="327"/>
        <end position="351"/>
    </location>
</feature>
<comment type="caution">
    <text evidence="6">The sequence shown here is derived from an EMBL/GenBank/DDBJ whole genome shotgun (WGS) entry which is preliminary data.</text>
</comment>
<feature type="transmembrane region" description="Helical" evidence="4">
    <location>
        <begin position="235"/>
        <end position="256"/>
    </location>
</feature>
<keyword evidence="4" id="KW-0472">Membrane</keyword>
<feature type="transmembrane region" description="Helical" evidence="4">
    <location>
        <begin position="363"/>
        <end position="381"/>
    </location>
</feature>
<sequence>MSQTQAARADRSRFPLHSARARAAGCVLVIALVQLVFWLMVSAGESAVRPGNLVNRPSVEYELLDAQGKALSPDRTLHATFENTPNYSAPVGDGSPYAVFHIDFDRPLGGAPLAFFLGATPGLKEIRLNGTVIQPNVPLNLRRGAAEGEARYYMLPPANVRPKANRIDVFVETQSAVLVLSPFSISPALDAAAAAEAQRIVNEILPTVAVSFLAFAILLSLAINWPAEDRRRVRALRLLMVLWLARSWFITFSMPFEIPFLATYLIYYLLEIAALMSFARYIAVEQPLPQPWARAINIAWGLLSGLAVATAAYGLAVGPTAQSVMKILPFAIAAVTVPVAIGGFVMLAYSILRTQEGRRIEHLVLMLCLTGYLVDAADSALRLSVPFQPDLQLTFYTSLPLGLLLGLGVVASIAREASEARRVVVKSNAILAERLAEQDAELSRSYDAQKQMLQRQVMLEERQRIVRDMHDGIGGQLLGLMMQVRNGAAEPKLVEQGLQSSIADLRLIVDAMDTAEEGLAETLRSFEHRVRAQVEAAGIGFSVSHGLDEGQPGPGARPTLQILRVLQESVTNAMRHSGAAAITLASGYLEDGRIRIVVGDNGRGIPEGVHGGRGMTSMRSRAAAVGGEITVETGETGTTITLTLPPAGA</sequence>
<reference evidence="7" key="1">
    <citation type="journal article" date="2019" name="Int. J. Syst. Evol. Microbiol.">
        <title>The Global Catalogue of Microorganisms (GCM) 10K type strain sequencing project: providing services to taxonomists for standard genome sequencing and annotation.</title>
        <authorList>
            <consortium name="The Broad Institute Genomics Platform"/>
            <consortium name="The Broad Institute Genome Sequencing Center for Infectious Disease"/>
            <person name="Wu L."/>
            <person name="Ma J."/>
        </authorList>
    </citation>
    <scope>NUCLEOTIDE SEQUENCE [LARGE SCALE GENOMIC DNA]</scope>
    <source>
        <strain evidence="7">CCUG 62982</strain>
    </source>
</reference>
<keyword evidence="2 6" id="KW-0418">Kinase</keyword>
<evidence type="ECO:0000256" key="4">
    <source>
        <dbReference type="SAM" id="Phobius"/>
    </source>
</evidence>
<dbReference type="EMBL" id="JBHTJG010000001">
    <property type="protein sequence ID" value="MFD0945392.1"/>
    <property type="molecule type" value="Genomic_DNA"/>
</dbReference>
<feature type="transmembrane region" description="Helical" evidence="4">
    <location>
        <begin position="262"/>
        <end position="283"/>
    </location>
</feature>
<dbReference type="GO" id="GO:0016301">
    <property type="term" value="F:kinase activity"/>
    <property type="evidence" value="ECO:0007669"/>
    <property type="project" value="UniProtKB-KW"/>
</dbReference>
<protein>
    <submittedName>
        <fullName evidence="6">Sensor histidine kinase</fullName>
    </submittedName>
</protein>
<dbReference type="InterPro" id="IPR003594">
    <property type="entry name" value="HATPase_dom"/>
</dbReference>
<dbReference type="PANTHER" id="PTHR24421">
    <property type="entry name" value="NITRATE/NITRITE SENSOR PROTEIN NARX-RELATED"/>
    <property type="match status" value="1"/>
</dbReference>
<evidence type="ECO:0000256" key="2">
    <source>
        <dbReference type="ARBA" id="ARBA00022777"/>
    </source>
</evidence>
<dbReference type="SUPFAM" id="SSF55874">
    <property type="entry name" value="ATPase domain of HSP90 chaperone/DNA topoisomerase II/histidine kinase"/>
    <property type="match status" value="1"/>
</dbReference>
<keyword evidence="7" id="KW-1185">Reference proteome</keyword>
<evidence type="ECO:0000313" key="6">
    <source>
        <dbReference type="EMBL" id="MFD0945392.1"/>
    </source>
</evidence>
<dbReference type="CDD" id="cd16917">
    <property type="entry name" value="HATPase_UhpB-NarQ-NarX-like"/>
    <property type="match status" value="1"/>
</dbReference>
<dbReference type="PANTHER" id="PTHR24421:SF55">
    <property type="entry name" value="SENSOR HISTIDINE KINASE YDFH"/>
    <property type="match status" value="1"/>
</dbReference>
<keyword evidence="3" id="KW-0902">Two-component regulatory system</keyword>
<feature type="transmembrane region" description="Helical" evidence="4">
    <location>
        <begin position="204"/>
        <end position="223"/>
    </location>
</feature>
<dbReference type="Pfam" id="PF02518">
    <property type="entry name" value="HATPase_c"/>
    <property type="match status" value="1"/>
</dbReference>
<dbReference type="InterPro" id="IPR050482">
    <property type="entry name" value="Sensor_HK_TwoCompSys"/>
</dbReference>
<proteinExistence type="predicted"/>
<dbReference type="Proteomes" id="UP001596977">
    <property type="component" value="Unassembled WGS sequence"/>
</dbReference>
<gene>
    <name evidence="6" type="ORF">ACFQ1E_03475</name>
</gene>
<organism evidence="6 7">
    <name type="scientific">Sphingomonas canadensis</name>
    <dbReference type="NCBI Taxonomy" id="1219257"/>
    <lineage>
        <taxon>Bacteria</taxon>
        <taxon>Pseudomonadati</taxon>
        <taxon>Pseudomonadota</taxon>
        <taxon>Alphaproteobacteria</taxon>
        <taxon>Sphingomonadales</taxon>
        <taxon>Sphingomonadaceae</taxon>
        <taxon>Sphingomonas</taxon>
    </lineage>
</organism>
<dbReference type="RefSeq" id="WP_264942367.1">
    <property type="nucleotide sequence ID" value="NZ_JAPDRA010000001.1"/>
</dbReference>
<dbReference type="SMART" id="SM00387">
    <property type="entry name" value="HATPase_c"/>
    <property type="match status" value="1"/>
</dbReference>
<keyword evidence="4" id="KW-1133">Transmembrane helix</keyword>
<feature type="transmembrane region" description="Helical" evidence="4">
    <location>
        <begin position="21"/>
        <end position="41"/>
    </location>
</feature>
<feature type="domain" description="Histidine kinase/HSP90-like ATPase" evidence="5">
    <location>
        <begin position="557"/>
        <end position="648"/>
    </location>
</feature>
<feature type="transmembrane region" description="Helical" evidence="4">
    <location>
        <begin position="295"/>
        <end position="315"/>
    </location>
</feature>
<evidence type="ECO:0000259" key="5">
    <source>
        <dbReference type="SMART" id="SM00387"/>
    </source>
</evidence>
<dbReference type="InterPro" id="IPR036890">
    <property type="entry name" value="HATPase_C_sf"/>
</dbReference>